<evidence type="ECO:0000256" key="1">
    <source>
        <dbReference type="ARBA" id="ARBA00023002"/>
    </source>
</evidence>
<dbReference type="SUPFAM" id="SSF53383">
    <property type="entry name" value="PLP-dependent transferases"/>
    <property type="match status" value="1"/>
</dbReference>
<dbReference type="PANTHER" id="PTHR42806">
    <property type="entry name" value="GLYCINE CLEAVAGE SYSTEM P-PROTEIN"/>
    <property type="match status" value="1"/>
</dbReference>
<dbReference type="GO" id="GO:0009116">
    <property type="term" value="P:nucleoside metabolic process"/>
    <property type="evidence" value="ECO:0007669"/>
    <property type="project" value="InterPro"/>
</dbReference>
<dbReference type="EMBL" id="BDIP01000181">
    <property type="protein sequence ID" value="GIQ80501.1"/>
    <property type="molecule type" value="Genomic_DNA"/>
</dbReference>
<dbReference type="AlphaFoldDB" id="A0A9K3GFV0"/>
<feature type="domain" description="Glycine cleavage system P-protein N-terminal" evidence="2">
    <location>
        <begin position="20"/>
        <end position="308"/>
    </location>
</feature>
<evidence type="ECO:0000259" key="2">
    <source>
        <dbReference type="Pfam" id="PF02347"/>
    </source>
</evidence>
<protein>
    <submittedName>
        <fullName evidence="3">Glycine cleavage system P protein</fullName>
    </submittedName>
</protein>
<dbReference type="InterPro" id="IPR015421">
    <property type="entry name" value="PyrdxlP-dep_Trfase_major"/>
</dbReference>
<evidence type="ECO:0000313" key="4">
    <source>
        <dbReference type="Proteomes" id="UP000265618"/>
    </source>
</evidence>
<dbReference type="GO" id="GO:0004375">
    <property type="term" value="F:glycine dehydrogenase (decarboxylating) activity"/>
    <property type="evidence" value="ECO:0007669"/>
    <property type="project" value="InterPro"/>
</dbReference>
<dbReference type="Gene3D" id="3.40.640.10">
    <property type="entry name" value="Type I PLP-dependent aspartate aminotransferase-like (Major domain)"/>
    <property type="match status" value="1"/>
</dbReference>
<proteinExistence type="predicted"/>
<dbReference type="Proteomes" id="UP000265618">
    <property type="component" value="Unassembled WGS sequence"/>
</dbReference>
<dbReference type="PANTHER" id="PTHR42806:SF1">
    <property type="entry name" value="GLYCINE DEHYDROGENASE (DECARBOXYLATING)"/>
    <property type="match status" value="1"/>
</dbReference>
<sequence>MLTNAARAFGTVRPTFKHPYLPHTAESRAKAMAVIGCNRDEGCDLFMDIPGELRCDSLELGEAMSESQVHAHFEAISNKNMKASEGPFFLGAGLYRHHIPTVVDHVFQRSEFMTAYTPYQPEVSQGTLQALFEYQSLVASLTGCDVSNASMYDGATSTVEAALMAARISRRKNVLMSPSLHPQYSEVVNTYAQASGAIVPTTVDSKGCTDAGFDALIDAVDKKTACVVVQNPDVYGNVHDISALADKCHENKALLVVTVPDMASLGLLASPGSKGADIVVGEGGSLASPMSFGGPQLGCFATKAKYARYT</sequence>
<gene>
    <name evidence="3" type="ORF">KIPB_001309</name>
</gene>
<dbReference type="InterPro" id="IPR023010">
    <property type="entry name" value="GcvPA"/>
</dbReference>
<evidence type="ECO:0000313" key="3">
    <source>
        <dbReference type="EMBL" id="GIQ80501.1"/>
    </source>
</evidence>
<name>A0A9K3GFV0_9EUKA</name>
<comment type="caution">
    <text evidence="3">The sequence shown here is derived from an EMBL/GenBank/DDBJ whole genome shotgun (WGS) entry which is preliminary data.</text>
</comment>
<dbReference type="OrthoDB" id="10261519at2759"/>
<accession>A0A9K3GFV0</accession>
<reference evidence="3 4" key="1">
    <citation type="journal article" date="2018" name="PLoS ONE">
        <title>The draft genome of Kipferlia bialata reveals reductive genome evolution in fornicate parasites.</title>
        <authorList>
            <person name="Tanifuji G."/>
            <person name="Takabayashi S."/>
            <person name="Kume K."/>
            <person name="Takagi M."/>
            <person name="Nakayama T."/>
            <person name="Kamikawa R."/>
            <person name="Inagaki Y."/>
            <person name="Hashimoto T."/>
        </authorList>
    </citation>
    <scope>NUCLEOTIDE SEQUENCE [LARGE SCALE GENOMIC DNA]</scope>
    <source>
        <strain evidence="3">NY0173</strain>
    </source>
</reference>
<keyword evidence="1" id="KW-0560">Oxidoreductase</keyword>
<organism evidence="3 4">
    <name type="scientific">Kipferlia bialata</name>
    <dbReference type="NCBI Taxonomy" id="797122"/>
    <lineage>
        <taxon>Eukaryota</taxon>
        <taxon>Metamonada</taxon>
        <taxon>Carpediemonas-like organisms</taxon>
        <taxon>Kipferlia</taxon>
    </lineage>
</organism>
<keyword evidence="4" id="KW-1185">Reference proteome</keyword>
<dbReference type="InterPro" id="IPR049315">
    <property type="entry name" value="GDC-P_N"/>
</dbReference>
<dbReference type="Pfam" id="PF02347">
    <property type="entry name" value="GDC-P"/>
    <property type="match status" value="1"/>
</dbReference>
<dbReference type="InterPro" id="IPR015424">
    <property type="entry name" value="PyrdxlP-dep_Trfase"/>
</dbReference>